<comment type="caution">
    <text evidence="1">The sequence shown here is derived from an EMBL/GenBank/DDBJ whole genome shotgun (WGS) entry which is preliminary data.</text>
</comment>
<reference evidence="1" key="1">
    <citation type="submission" date="2019-09" db="EMBL/GenBank/DDBJ databases">
        <title>Characterisation of the sponge microbiome using genome-centric metagenomics.</title>
        <authorList>
            <person name="Engelberts J.P."/>
            <person name="Robbins S.J."/>
            <person name="De Goeij J.M."/>
            <person name="Aranda M."/>
            <person name="Bell S.C."/>
            <person name="Webster N.S."/>
        </authorList>
    </citation>
    <scope>NUCLEOTIDE SEQUENCE</scope>
    <source>
        <strain evidence="1">SB0664_bin_43</strain>
    </source>
</reference>
<dbReference type="AlphaFoldDB" id="A0A6B0XY33"/>
<name>A0A6B0XY33_9RHOB</name>
<sequence>MNPSRRRTAGKVGAAGNGLSDIAPLAIPLSLMYRVSMRILILLLLLSGTAHAQDRYFGLVVGSLHVGNDNLNNFNPGLSYGKRWVRRPGTEWHLEGGVFHNSYDEVSPFVLVGLSTHLITFGHTEIRGGIGTGIGYYRTLALDLKDDYGIPNIGGYLPLATATLTARVGGTDFRLTTVPPDRDTTAIFNFSIAHRF</sequence>
<proteinExistence type="predicted"/>
<evidence type="ECO:0008006" key="2">
    <source>
        <dbReference type="Google" id="ProtNLM"/>
    </source>
</evidence>
<organism evidence="1">
    <name type="scientific">Boseongicola sp. SB0664_bin_43</name>
    <dbReference type="NCBI Taxonomy" id="2604844"/>
    <lineage>
        <taxon>Bacteria</taxon>
        <taxon>Pseudomonadati</taxon>
        <taxon>Pseudomonadota</taxon>
        <taxon>Alphaproteobacteria</taxon>
        <taxon>Rhodobacterales</taxon>
        <taxon>Paracoccaceae</taxon>
        <taxon>Boseongicola</taxon>
    </lineage>
</organism>
<dbReference type="EMBL" id="VXRY01000018">
    <property type="protein sequence ID" value="MXY32572.1"/>
    <property type="molecule type" value="Genomic_DNA"/>
</dbReference>
<gene>
    <name evidence="1" type="ORF">F4Y60_00460</name>
</gene>
<evidence type="ECO:0000313" key="1">
    <source>
        <dbReference type="EMBL" id="MXY32572.1"/>
    </source>
</evidence>
<dbReference type="Gene3D" id="2.40.160.20">
    <property type="match status" value="1"/>
</dbReference>
<accession>A0A6B0XY33</accession>
<protein>
    <recommendedName>
        <fullName evidence="2">Acyloxyacyl hydrolase</fullName>
    </recommendedName>
</protein>